<sequence length="61" mass="6360">MELHHEVVRGHPVDVLTQASEHALGLVVGSRGRGGFTGMVLGSVSQGVLHHARCPVITVPA</sequence>
<dbReference type="Proteomes" id="UP001501423">
    <property type="component" value="Unassembled WGS sequence"/>
</dbReference>
<protein>
    <recommendedName>
        <fullName evidence="2">UspA domain-containing protein</fullName>
    </recommendedName>
</protein>
<evidence type="ECO:0000313" key="4">
    <source>
        <dbReference type="Proteomes" id="UP001501423"/>
    </source>
</evidence>
<dbReference type="SUPFAM" id="SSF52402">
    <property type="entry name" value="Adenine nucleotide alpha hydrolases-like"/>
    <property type="match status" value="1"/>
</dbReference>
<evidence type="ECO:0000259" key="2">
    <source>
        <dbReference type="Pfam" id="PF00582"/>
    </source>
</evidence>
<evidence type="ECO:0000256" key="1">
    <source>
        <dbReference type="ARBA" id="ARBA00008791"/>
    </source>
</evidence>
<dbReference type="PANTHER" id="PTHR46553">
    <property type="entry name" value="ADENINE NUCLEOTIDE ALPHA HYDROLASES-LIKE SUPERFAMILY PROTEIN"/>
    <property type="match status" value="1"/>
</dbReference>
<dbReference type="PRINTS" id="PR01438">
    <property type="entry name" value="UNVRSLSTRESS"/>
</dbReference>
<feature type="domain" description="UspA" evidence="2">
    <location>
        <begin position="4"/>
        <end position="60"/>
    </location>
</feature>
<evidence type="ECO:0000313" key="3">
    <source>
        <dbReference type="EMBL" id="GAA2911880.1"/>
    </source>
</evidence>
<reference evidence="3 4" key="1">
    <citation type="journal article" date="2019" name="Int. J. Syst. Evol. Microbiol.">
        <title>The Global Catalogue of Microorganisms (GCM) 10K type strain sequencing project: providing services to taxonomists for standard genome sequencing and annotation.</title>
        <authorList>
            <consortium name="The Broad Institute Genomics Platform"/>
            <consortium name="The Broad Institute Genome Sequencing Center for Infectious Disease"/>
            <person name="Wu L."/>
            <person name="Ma J."/>
        </authorList>
    </citation>
    <scope>NUCLEOTIDE SEQUENCE [LARGE SCALE GENOMIC DNA]</scope>
    <source>
        <strain evidence="3 4">JCM 9650</strain>
    </source>
</reference>
<dbReference type="Pfam" id="PF00582">
    <property type="entry name" value="Usp"/>
    <property type="match status" value="1"/>
</dbReference>
<gene>
    <name evidence="3" type="ORF">GCM10010478_08290</name>
</gene>
<proteinExistence type="inferred from homology"/>
<organism evidence="3 4">
    <name type="scientific">Streptomyces erythrogriseus</name>
    <dbReference type="NCBI Taxonomy" id="284027"/>
    <lineage>
        <taxon>Bacteria</taxon>
        <taxon>Bacillati</taxon>
        <taxon>Actinomycetota</taxon>
        <taxon>Actinomycetes</taxon>
        <taxon>Kitasatosporales</taxon>
        <taxon>Streptomycetaceae</taxon>
        <taxon>Streptomyces</taxon>
        <taxon>Streptomyces griseoincarnatus group</taxon>
    </lineage>
</organism>
<dbReference type="InterPro" id="IPR006015">
    <property type="entry name" value="Universal_stress_UspA"/>
</dbReference>
<dbReference type="Gene3D" id="3.40.50.620">
    <property type="entry name" value="HUPs"/>
    <property type="match status" value="1"/>
</dbReference>
<comment type="similarity">
    <text evidence="1">Belongs to the universal stress protein A family.</text>
</comment>
<accession>A0ABN3WGA9</accession>
<dbReference type="InterPro" id="IPR014729">
    <property type="entry name" value="Rossmann-like_a/b/a_fold"/>
</dbReference>
<keyword evidence="4" id="KW-1185">Reference proteome</keyword>
<dbReference type="InterPro" id="IPR006016">
    <property type="entry name" value="UspA"/>
</dbReference>
<dbReference type="EMBL" id="BAAAVA010000005">
    <property type="protein sequence ID" value="GAA2911880.1"/>
    <property type="molecule type" value="Genomic_DNA"/>
</dbReference>
<dbReference type="PANTHER" id="PTHR46553:SF3">
    <property type="entry name" value="ADENINE NUCLEOTIDE ALPHA HYDROLASES-LIKE SUPERFAMILY PROTEIN"/>
    <property type="match status" value="1"/>
</dbReference>
<comment type="caution">
    <text evidence="3">The sequence shown here is derived from an EMBL/GenBank/DDBJ whole genome shotgun (WGS) entry which is preliminary data.</text>
</comment>
<name>A0ABN3WGA9_9ACTN</name>